<gene>
    <name evidence="1" type="ORF">EFK50_14485</name>
</gene>
<evidence type="ECO:0000313" key="1">
    <source>
        <dbReference type="EMBL" id="RNL62929.1"/>
    </source>
</evidence>
<comment type="caution">
    <text evidence="1">The sequence shown here is derived from an EMBL/GenBank/DDBJ whole genome shotgun (WGS) entry which is preliminary data.</text>
</comment>
<protein>
    <submittedName>
        <fullName evidence="1">Uncharacterized protein</fullName>
    </submittedName>
</protein>
<keyword evidence="2" id="KW-1185">Reference proteome</keyword>
<organism evidence="1 2">
    <name type="scientific">Nocardioides marmoriginsengisoli</name>
    <dbReference type="NCBI Taxonomy" id="661483"/>
    <lineage>
        <taxon>Bacteria</taxon>
        <taxon>Bacillati</taxon>
        <taxon>Actinomycetota</taxon>
        <taxon>Actinomycetes</taxon>
        <taxon>Propionibacteriales</taxon>
        <taxon>Nocardioidaceae</taxon>
        <taxon>Nocardioides</taxon>
    </lineage>
</organism>
<accession>A0A3N0CHY4</accession>
<dbReference type="Proteomes" id="UP000267128">
    <property type="component" value="Unassembled WGS sequence"/>
</dbReference>
<dbReference type="OrthoDB" id="159886at2"/>
<evidence type="ECO:0000313" key="2">
    <source>
        <dbReference type="Proteomes" id="UP000267128"/>
    </source>
</evidence>
<reference evidence="1 2" key="1">
    <citation type="submission" date="2018-11" db="EMBL/GenBank/DDBJ databases">
        <authorList>
            <person name="Li F."/>
        </authorList>
    </citation>
    <scope>NUCLEOTIDE SEQUENCE [LARGE SCALE GENOMIC DNA]</scope>
    <source>
        <strain evidence="1 2">Gsoil 097</strain>
    </source>
</reference>
<dbReference type="AlphaFoldDB" id="A0A3N0CHY4"/>
<proteinExistence type="predicted"/>
<dbReference type="RefSeq" id="WP_123228221.1">
    <property type="nucleotide sequence ID" value="NZ_RJSE01000007.1"/>
</dbReference>
<dbReference type="EMBL" id="RJSE01000007">
    <property type="protein sequence ID" value="RNL62929.1"/>
    <property type="molecule type" value="Genomic_DNA"/>
</dbReference>
<sequence length="98" mass="10524">MTALPSPHLLDTLGTAVDARLGADHPDRAFTIKLCAEAIGFSWILSRRMPDGHVGRRARTSAALLLELAFPEMRAGVRHQLSVACEIIATGAHVPLTD</sequence>
<name>A0A3N0CHY4_9ACTN</name>